<proteinExistence type="predicted"/>
<reference evidence="2" key="1">
    <citation type="submission" date="2023-07" db="EMBL/GenBank/DDBJ databases">
        <authorList>
            <person name="Ivanov I."/>
            <person name="Teneva D."/>
            <person name="Stoikov I."/>
        </authorList>
    </citation>
    <scope>NUCLEOTIDE SEQUENCE</scope>
    <source>
        <strain evidence="2">4475</strain>
    </source>
</reference>
<feature type="transmembrane region" description="Helical" evidence="1">
    <location>
        <begin position="154"/>
        <end position="179"/>
    </location>
</feature>
<evidence type="ECO:0000256" key="1">
    <source>
        <dbReference type="SAM" id="Phobius"/>
    </source>
</evidence>
<feature type="transmembrane region" description="Helical" evidence="1">
    <location>
        <begin position="323"/>
        <end position="350"/>
    </location>
</feature>
<protein>
    <submittedName>
        <fullName evidence="2">EamA domain-containing protein</fullName>
    </submittedName>
</protein>
<evidence type="ECO:0000313" key="3">
    <source>
        <dbReference type="Proteomes" id="UP001189619"/>
    </source>
</evidence>
<keyword evidence="1" id="KW-0812">Transmembrane</keyword>
<dbReference type="AlphaFoldDB" id="A0AA48M975"/>
<feature type="transmembrane region" description="Helical" evidence="1">
    <location>
        <begin position="191"/>
        <end position="213"/>
    </location>
</feature>
<dbReference type="Proteomes" id="UP001189619">
    <property type="component" value="Chromosome"/>
</dbReference>
<accession>A0AA48M975</accession>
<feature type="transmembrane region" description="Helical" evidence="1">
    <location>
        <begin position="225"/>
        <end position="245"/>
    </location>
</feature>
<organism evidence="2 3">
    <name type="scientific">Brevibacillus aydinogluensis</name>
    <dbReference type="NCBI Taxonomy" id="927786"/>
    <lineage>
        <taxon>Bacteria</taxon>
        <taxon>Bacillati</taxon>
        <taxon>Bacillota</taxon>
        <taxon>Bacilli</taxon>
        <taxon>Bacillales</taxon>
        <taxon>Paenibacillaceae</taxon>
        <taxon>Brevibacillus</taxon>
    </lineage>
</organism>
<keyword evidence="1" id="KW-1133">Transmembrane helix</keyword>
<feature type="transmembrane region" description="Helical" evidence="1">
    <location>
        <begin position="251"/>
        <end position="270"/>
    </location>
</feature>
<feature type="transmembrane region" description="Helical" evidence="1">
    <location>
        <begin position="56"/>
        <end position="79"/>
    </location>
</feature>
<feature type="transmembrane region" description="Helical" evidence="1">
    <location>
        <begin position="374"/>
        <end position="391"/>
    </location>
</feature>
<dbReference type="EMBL" id="OY569118">
    <property type="protein sequence ID" value="CAJ1002259.1"/>
    <property type="molecule type" value="Genomic_DNA"/>
</dbReference>
<keyword evidence="3" id="KW-1185">Reference proteome</keyword>
<feature type="transmembrane region" description="Helical" evidence="1">
    <location>
        <begin position="397"/>
        <end position="416"/>
    </location>
</feature>
<evidence type="ECO:0000313" key="2">
    <source>
        <dbReference type="EMBL" id="CAJ1002259.1"/>
    </source>
</evidence>
<feature type="transmembrane region" description="Helical" evidence="1">
    <location>
        <begin position="12"/>
        <end position="36"/>
    </location>
</feature>
<feature type="transmembrane region" description="Helical" evidence="1">
    <location>
        <begin position="91"/>
        <end position="112"/>
    </location>
</feature>
<gene>
    <name evidence="2" type="primary">eamA</name>
    <name evidence="2" type="ORF">BSPP4475_08030</name>
</gene>
<feature type="transmembrane region" description="Helical" evidence="1">
    <location>
        <begin position="118"/>
        <end position="142"/>
    </location>
</feature>
<feature type="transmembrane region" description="Helical" evidence="1">
    <location>
        <begin position="291"/>
        <end position="311"/>
    </location>
</feature>
<keyword evidence="1" id="KW-0472">Membrane</keyword>
<dbReference type="KEGG" id="bayd:BSPP4475_08030"/>
<name>A0AA48M975_9BACL</name>
<sequence>MREQKRSALPPHLNMFPVTFTFFAAGALFFLAALLFGLGNMPHLVTTSALHSPEGILWAHMLLLGWATMIAMGASYQVTQVLLRTSTYSRNLAWLHLIAYVTGVILLLVGFWNWNRIGIVSGGGLIVLGVAVYTFNLGATYARGKLWTPVTVGAILSLLDLGVTVVLGTTLGIAAWTGWSPTRYELLFYTHMWFGLAGWLGGLIASYSLKLLPMFYVSRKTGTKLNYAIVILFQAGVWLGGAGWWSDYRMFSSAGLLLVVAALGMLVWFVRDVRQQSSGKQPIGAVKVADVLLTITFLVALVWVILHGWHGGAARSYTVVSTLILYVVLGWFSASILAYLSKIIPFLWWAHRFRTKEQKKGAVLLAEMVRHDRLTLELWVFLLGLGLFIIGNMGIHSAVATVGLLIMVIGVVIYLAELSRVFRH</sequence>